<keyword evidence="3" id="KW-0547">Nucleotide-binding</keyword>
<dbReference type="GO" id="GO:0005524">
    <property type="term" value="F:ATP binding"/>
    <property type="evidence" value="ECO:0007669"/>
    <property type="project" value="UniProtKB-KW"/>
</dbReference>
<dbReference type="InterPro" id="IPR003959">
    <property type="entry name" value="ATPase_AAA_core"/>
</dbReference>
<dbReference type="InterPro" id="IPR041685">
    <property type="entry name" value="AAA_GajA/Old/RecF-like"/>
</dbReference>
<dbReference type="InterPro" id="IPR014555">
    <property type="entry name" value="RecF-like"/>
</dbReference>
<reference evidence="4" key="1">
    <citation type="submission" date="2016-10" db="EMBL/GenBank/DDBJ databases">
        <authorList>
            <person name="Varghese N."/>
            <person name="Submissions S."/>
        </authorList>
    </citation>
    <scope>NUCLEOTIDE SEQUENCE [LARGE SCALE GENOMIC DNA]</scope>
    <source>
        <strain evidence="4">8N4</strain>
    </source>
</reference>
<accession>A0A1H9JH72</accession>
<dbReference type="Pfam" id="PF13304">
    <property type="entry name" value="AAA_21"/>
    <property type="match status" value="1"/>
</dbReference>
<proteinExistence type="predicted"/>
<dbReference type="SUPFAM" id="SSF52540">
    <property type="entry name" value="P-loop containing nucleoside triphosphate hydrolases"/>
    <property type="match status" value="1"/>
</dbReference>
<dbReference type="AlphaFoldDB" id="A0A1H9JH72"/>
<dbReference type="PANTHER" id="PTHR43581:SF2">
    <property type="entry name" value="EXCINUCLEASE ATPASE SUBUNIT"/>
    <property type="match status" value="1"/>
</dbReference>
<dbReference type="Pfam" id="PF13175">
    <property type="entry name" value="AAA_15"/>
    <property type="match status" value="1"/>
</dbReference>
<dbReference type="PANTHER" id="PTHR43581">
    <property type="entry name" value="ATP/GTP PHOSPHATASE"/>
    <property type="match status" value="1"/>
</dbReference>
<organism evidence="3 4">
    <name type="scientific">Rosenbergiella nectarea</name>
    <dbReference type="NCBI Taxonomy" id="988801"/>
    <lineage>
        <taxon>Bacteria</taxon>
        <taxon>Pseudomonadati</taxon>
        <taxon>Pseudomonadota</taxon>
        <taxon>Gammaproteobacteria</taxon>
        <taxon>Enterobacterales</taxon>
        <taxon>Erwiniaceae</taxon>
        <taxon>Rosenbergiella</taxon>
    </lineage>
</organism>
<feature type="domain" description="ATPase AAA-type core" evidence="2">
    <location>
        <begin position="241"/>
        <end position="314"/>
    </location>
</feature>
<protein>
    <submittedName>
        <fullName evidence="3">Predicted ATP-binding protein involved in virulence</fullName>
    </submittedName>
</protein>
<keyword evidence="3" id="KW-0067">ATP-binding</keyword>
<gene>
    <name evidence="3" type="ORF">SAMN05216522_107179</name>
</gene>
<dbReference type="STRING" id="988801.SAMN05216522_107179"/>
<dbReference type="RefSeq" id="WP_177173129.1">
    <property type="nucleotide sequence ID" value="NZ_FOGC01000007.1"/>
</dbReference>
<dbReference type="PIRSF" id="PIRSF029347">
    <property type="entry name" value="RecF"/>
    <property type="match status" value="1"/>
</dbReference>
<evidence type="ECO:0000259" key="2">
    <source>
        <dbReference type="Pfam" id="PF13304"/>
    </source>
</evidence>
<evidence type="ECO:0000259" key="1">
    <source>
        <dbReference type="Pfam" id="PF13175"/>
    </source>
</evidence>
<feature type="domain" description="Endonuclease GajA/Old nuclease/RecF-like AAA" evidence="1">
    <location>
        <begin position="7"/>
        <end position="157"/>
    </location>
</feature>
<evidence type="ECO:0000313" key="3">
    <source>
        <dbReference type="EMBL" id="SEQ86129.1"/>
    </source>
</evidence>
<dbReference type="EMBL" id="FOGC01000007">
    <property type="protein sequence ID" value="SEQ86129.1"/>
    <property type="molecule type" value="Genomic_DNA"/>
</dbReference>
<sequence length="335" mass="37950">MPERIIIKSLYIEGFQDKRTIRLPLKDVSVFVGKNGVGKTTILRIIENILLNKPKLISAISCKKAILNLSNNQSITLSKISEKDIFTAINKSFSSDFKKIIKEVYEHDSVRTIPIDEESLKKMIFDKVQLHTTELIKSKIYEKGNKFITFSEEKTKQYISEIQVRYISTVMISANSEKEMSFGNSKTKNILDISMELELASLKDKGKQALTVFLKVINSLFSDTNKEMKYRSKKGFWVEISDSELSISDLSSGEKQLLFILATAANTIGGPAIFLMDEPEISLHLSWQEKIIDSVKSINPDIQLIIATHSPAIVMNGYMDSYIDMNSIDIEVNNE</sequence>
<dbReference type="InterPro" id="IPR051396">
    <property type="entry name" value="Bact_Antivir_Def_Nuclease"/>
</dbReference>
<dbReference type="Gene3D" id="3.40.50.300">
    <property type="entry name" value="P-loop containing nucleotide triphosphate hydrolases"/>
    <property type="match status" value="1"/>
</dbReference>
<dbReference type="InterPro" id="IPR027417">
    <property type="entry name" value="P-loop_NTPase"/>
</dbReference>
<keyword evidence="4" id="KW-1185">Reference proteome</keyword>
<dbReference type="Proteomes" id="UP000242515">
    <property type="component" value="Unassembled WGS sequence"/>
</dbReference>
<name>A0A1H9JH72_9GAMM</name>
<evidence type="ECO:0000313" key="4">
    <source>
        <dbReference type="Proteomes" id="UP000242515"/>
    </source>
</evidence>